<keyword evidence="4" id="KW-0234">DNA repair</keyword>
<dbReference type="PANTHER" id="PTHR46202:SF1">
    <property type="entry name" value="DNA EXCISION REPAIR PROTEIN ERCC-8"/>
    <property type="match status" value="1"/>
</dbReference>
<dbReference type="PANTHER" id="PTHR46202">
    <property type="entry name" value="DNA EXCISION REPAIR PROTEIN ERCC-8"/>
    <property type="match status" value="1"/>
</dbReference>
<dbReference type="AlphaFoldDB" id="A0A1E4TUD1"/>
<dbReference type="Gene3D" id="2.130.10.10">
    <property type="entry name" value="YVTN repeat-like/Quinoprotein amine dehydrogenase"/>
    <property type="match status" value="1"/>
</dbReference>
<keyword evidence="7" id="KW-1185">Reference proteome</keyword>
<evidence type="ECO:0000256" key="4">
    <source>
        <dbReference type="ARBA" id="ARBA00023204"/>
    </source>
</evidence>
<dbReference type="GO" id="GO:0031464">
    <property type="term" value="C:Cul4A-RING E3 ubiquitin ligase complex"/>
    <property type="evidence" value="ECO:0007669"/>
    <property type="project" value="TreeGrafter"/>
</dbReference>
<feature type="repeat" description="WD" evidence="5">
    <location>
        <begin position="207"/>
        <end position="242"/>
    </location>
</feature>
<dbReference type="GO" id="GO:0000109">
    <property type="term" value="C:nucleotide-excision repair complex"/>
    <property type="evidence" value="ECO:0007669"/>
    <property type="project" value="TreeGrafter"/>
</dbReference>
<protein>
    <submittedName>
        <fullName evidence="6">Uncharacterized protein</fullName>
    </submittedName>
</protein>
<dbReference type="PROSITE" id="PS00678">
    <property type="entry name" value="WD_REPEATS_1"/>
    <property type="match status" value="3"/>
</dbReference>
<feature type="repeat" description="WD" evidence="5">
    <location>
        <begin position="121"/>
        <end position="163"/>
    </location>
</feature>
<keyword evidence="1 5" id="KW-0853">WD repeat</keyword>
<evidence type="ECO:0000256" key="3">
    <source>
        <dbReference type="ARBA" id="ARBA00022763"/>
    </source>
</evidence>
<reference evidence="7" key="1">
    <citation type="submission" date="2016-05" db="EMBL/GenBank/DDBJ databases">
        <title>Comparative genomics of biotechnologically important yeasts.</title>
        <authorList>
            <consortium name="DOE Joint Genome Institute"/>
            <person name="Riley R."/>
            <person name="Haridas S."/>
            <person name="Wolfe K.H."/>
            <person name="Lopes M.R."/>
            <person name="Hittinger C.T."/>
            <person name="Goker M."/>
            <person name="Salamov A."/>
            <person name="Wisecaver J."/>
            <person name="Long T.M."/>
            <person name="Aerts A.L."/>
            <person name="Barry K."/>
            <person name="Choi C."/>
            <person name="Clum A."/>
            <person name="Coughlan A.Y."/>
            <person name="Deshpande S."/>
            <person name="Douglass A.P."/>
            <person name="Hanson S.J."/>
            <person name="Klenk H.-P."/>
            <person name="Labutti K."/>
            <person name="Lapidus A."/>
            <person name="Lindquist E."/>
            <person name="Lipzen A."/>
            <person name="Meier-Kolthoff J.P."/>
            <person name="Ohm R.A."/>
            <person name="Otillar R.P."/>
            <person name="Pangilinan J."/>
            <person name="Peng Y."/>
            <person name="Rokas A."/>
            <person name="Rosa C.A."/>
            <person name="Scheuner C."/>
            <person name="Sibirny A.A."/>
            <person name="Slot J.C."/>
            <person name="Stielow J.B."/>
            <person name="Sun H."/>
            <person name="Kurtzman C.P."/>
            <person name="Blackwell M."/>
            <person name="Grigoriev I.V."/>
            <person name="Jeffries T.W."/>
        </authorList>
    </citation>
    <scope>NUCLEOTIDE SEQUENCE [LARGE SCALE GENOMIC DNA]</scope>
    <source>
        <strain evidence="7">NRRL Y-2460</strain>
    </source>
</reference>
<dbReference type="GO" id="GO:0006283">
    <property type="term" value="P:transcription-coupled nucleotide-excision repair"/>
    <property type="evidence" value="ECO:0007669"/>
    <property type="project" value="InterPro"/>
</dbReference>
<keyword evidence="3" id="KW-0227">DNA damage</keyword>
<dbReference type="PROSITE" id="PS50294">
    <property type="entry name" value="WD_REPEATS_REGION"/>
    <property type="match status" value="4"/>
</dbReference>
<feature type="repeat" description="WD" evidence="5">
    <location>
        <begin position="293"/>
        <end position="334"/>
    </location>
</feature>
<organism evidence="6 7">
    <name type="scientific">Pachysolen tannophilus NRRL Y-2460</name>
    <dbReference type="NCBI Taxonomy" id="669874"/>
    <lineage>
        <taxon>Eukaryota</taxon>
        <taxon>Fungi</taxon>
        <taxon>Dikarya</taxon>
        <taxon>Ascomycota</taxon>
        <taxon>Saccharomycotina</taxon>
        <taxon>Pichiomycetes</taxon>
        <taxon>Pachysolenaceae</taxon>
        <taxon>Pachysolen</taxon>
    </lineage>
</organism>
<dbReference type="STRING" id="669874.A0A1E4TUD1"/>
<evidence type="ECO:0000256" key="2">
    <source>
        <dbReference type="ARBA" id="ARBA00022737"/>
    </source>
</evidence>
<dbReference type="Proteomes" id="UP000094236">
    <property type="component" value="Unassembled WGS sequence"/>
</dbReference>
<dbReference type="PROSITE" id="PS50082">
    <property type="entry name" value="WD_REPEATS_2"/>
    <property type="match status" value="4"/>
</dbReference>
<dbReference type="InterPro" id="IPR019775">
    <property type="entry name" value="WD40_repeat_CS"/>
</dbReference>
<dbReference type="GO" id="GO:0000209">
    <property type="term" value="P:protein polyubiquitination"/>
    <property type="evidence" value="ECO:0007669"/>
    <property type="project" value="TreeGrafter"/>
</dbReference>
<dbReference type="EMBL" id="KV454014">
    <property type="protein sequence ID" value="ODV95346.1"/>
    <property type="molecule type" value="Genomic_DNA"/>
</dbReference>
<evidence type="ECO:0000256" key="1">
    <source>
        <dbReference type="ARBA" id="ARBA00022574"/>
    </source>
</evidence>
<dbReference type="InterPro" id="IPR015943">
    <property type="entry name" value="WD40/YVTN_repeat-like_dom_sf"/>
</dbReference>
<feature type="repeat" description="WD" evidence="5">
    <location>
        <begin position="48"/>
        <end position="83"/>
    </location>
</feature>
<accession>A0A1E4TUD1</accession>
<dbReference type="OrthoDB" id="361494at2759"/>
<gene>
    <name evidence="6" type="ORF">PACTADRAFT_50082</name>
</gene>
<dbReference type="InterPro" id="IPR020472">
    <property type="entry name" value="WD40_PAC1"/>
</dbReference>
<dbReference type="SMART" id="SM00320">
    <property type="entry name" value="WD40"/>
    <property type="match status" value="6"/>
</dbReference>
<dbReference type="SUPFAM" id="SSF50978">
    <property type="entry name" value="WD40 repeat-like"/>
    <property type="match status" value="1"/>
</dbReference>
<evidence type="ECO:0000256" key="5">
    <source>
        <dbReference type="PROSITE-ProRule" id="PRU00221"/>
    </source>
</evidence>
<evidence type="ECO:0000313" key="7">
    <source>
        <dbReference type="Proteomes" id="UP000094236"/>
    </source>
</evidence>
<sequence length="523" mass="59497">MQALLLERSLNNISWQSLLRVQNELSYSRLLELSSEETNSFYPVKFPERCHPSGINSLDIDKQENRFILSGGSDSSIKLWDLNQTIDEGGNFFKNFKDVENFQNIEINKKTIKSIASIPRRMGHEFGISCIKWWPLDNGLFISSSFDNTIKVWDTNNFKEAYSFDISSKIYDFDISSTGEHSLIASANESSLIRLLDLKTTSNSHTLSGHRGKILAVKWSPTNPNILASGGVDGELKIWDIRRAKSCVCNLDQFRVDGATNTAETVNFSPQKKRRLESGVEYNIDNDYSNLVKTAHNGPINSILFNDAGDNLISLGNDEKIKIWDLKQERGVNKLINFGPLLRNQYPQHLSLALSPKIETEQQYLWFPSDNGEILVFNTSNGKLINRLNRKTNVKTFKDNTHGVKGNNNNNDQEIGNFLGKKLKNGYALNNQRTTSIVYGGKNTCIYYSGSLDGKITIWGPQINTPYPQFGYGENIDDIDYLKDKIQQEQQEQEHQEHGRQNILDQIHNEMEAKKRLAHNPFS</sequence>
<dbReference type="GO" id="GO:0043161">
    <property type="term" value="P:proteasome-mediated ubiquitin-dependent protein catabolic process"/>
    <property type="evidence" value="ECO:0007669"/>
    <property type="project" value="TreeGrafter"/>
</dbReference>
<proteinExistence type="predicted"/>
<dbReference type="InterPro" id="IPR001680">
    <property type="entry name" value="WD40_rpt"/>
</dbReference>
<name>A0A1E4TUD1_PACTA</name>
<dbReference type="InterPro" id="IPR036322">
    <property type="entry name" value="WD40_repeat_dom_sf"/>
</dbReference>
<keyword evidence="2" id="KW-0677">Repeat</keyword>
<evidence type="ECO:0000313" key="6">
    <source>
        <dbReference type="EMBL" id="ODV95346.1"/>
    </source>
</evidence>
<dbReference type="Pfam" id="PF00400">
    <property type="entry name" value="WD40"/>
    <property type="match status" value="4"/>
</dbReference>
<dbReference type="PRINTS" id="PR00320">
    <property type="entry name" value="GPROTEINBRPT"/>
</dbReference>
<dbReference type="InterPro" id="IPR042238">
    <property type="entry name" value="Rad28/ERCC8/Ckn1/ATCSA-1"/>
</dbReference>